<dbReference type="HAMAP" id="MF_01897">
    <property type="entry name" value="GyrA"/>
    <property type="match status" value="1"/>
</dbReference>
<feature type="region of interest" description="Disordered" evidence="10">
    <location>
        <begin position="886"/>
        <end position="928"/>
    </location>
</feature>
<keyword evidence="3 8" id="KW-0547">Nucleotide-binding</keyword>
<keyword evidence="5 8" id="KW-0799">Topoisomerase</keyword>
<keyword evidence="8" id="KW-0963">Cytoplasm</keyword>
<dbReference type="InterPro" id="IPR035516">
    <property type="entry name" value="Gyrase/topoIV_suA_C"/>
</dbReference>
<dbReference type="Pfam" id="PF03989">
    <property type="entry name" value="DNA_gyraseA_C"/>
    <property type="match status" value="6"/>
</dbReference>
<dbReference type="GO" id="GO:0006261">
    <property type="term" value="P:DNA-templated DNA replication"/>
    <property type="evidence" value="ECO:0007669"/>
    <property type="project" value="UniProtKB-UniRule"/>
</dbReference>
<keyword evidence="7 8" id="KW-0413">Isomerase</keyword>
<dbReference type="InterPro" id="IPR013758">
    <property type="entry name" value="Topo_IIA_A/C_ab"/>
</dbReference>
<comment type="subunit">
    <text evidence="8">Heterotetramer, composed of two GyrA and two GyrB chains. In the heterotetramer, GyrA contains the active site tyrosine that forms a transient covalent intermediate with DNA, while GyrB binds cofactors and catalyzes ATP hydrolysis.</text>
</comment>
<dbReference type="Proteomes" id="UP000700706">
    <property type="component" value="Unassembled WGS sequence"/>
</dbReference>
<dbReference type="InterPro" id="IPR013757">
    <property type="entry name" value="Topo_IIA_A_a_sf"/>
</dbReference>
<keyword evidence="4 8" id="KW-0067">ATP-binding</keyword>
<comment type="similarity">
    <text evidence="2 8">Belongs to the type II topoisomerase GyrA/ParC subunit family.</text>
</comment>
<dbReference type="FunFam" id="3.30.1360.40:FF:000002">
    <property type="entry name" value="DNA gyrase subunit A"/>
    <property type="match status" value="1"/>
</dbReference>
<dbReference type="FunFam" id="3.90.199.10:FF:000001">
    <property type="entry name" value="DNA gyrase subunit A"/>
    <property type="match status" value="1"/>
</dbReference>
<comment type="catalytic activity">
    <reaction evidence="1 8 9">
        <text>ATP-dependent breakage, passage and rejoining of double-stranded DNA.</text>
        <dbReference type="EC" id="5.6.2.2"/>
    </reaction>
</comment>
<dbReference type="InterPro" id="IPR005743">
    <property type="entry name" value="GyrA"/>
</dbReference>
<dbReference type="AlphaFoldDB" id="A0A952KCX8"/>
<dbReference type="Gene3D" id="3.30.1360.40">
    <property type="match status" value="1"/>
</dbReference>
<evidence type="ECO:0000256" key="5">
    <source>
        <dbReference type="ARBA" id="ARBA00023029"/>
    </source>
</evidence>
<comment type="caution">
    <text evidence="12">The sequence shown here is derived from an EMBL/GenBank/DDBJ whole genome shotgun (WGS) entry which is preliminary data.</text>
</comment>
<comment type="subcellular location">
    <subcellularLocation>
        <location evidence="8">Cytoplasm</location>
    </subcellularLocation>
</comment>
<accession>A0A952KCX8</accession>
<dbReference type="SUPFAM" id="SSF56719">
    <property type="entry name" value="Type II DNA topoisomerase"/>
    <property type="match status" value="1"/>
</dbReference>
<dbReference type="GO" id="GO:0005524">
    <property type="term" value="F:ATP binding"/>
    <property type="evidence" value="ECO:0007669"/>
    <property type="project" value="UniProtKB-UniRule"/>
</dbReference>
<name>A0A952KCX8_9PROT</name>
<dbReference type="NCBIfam" id="TIGR01063">
    <property type="entry name" value="gyrA"/>
    <property type="match status" value="1"/>
</dbReference>
<dbReference type="SMART" id="SM00434">
    <property type="entry name" value="TOP4c"/>
    <property type="match status" value="1"/>
</dbReference>
<dbReference type="PANTHER" id="PTHR43493:SF5">
    <property type="entry name" value="DNA GYRASE SUBUNIT A, CHLOROPLASTIC_MITOCHONDRIAL"/>
    <property type="match status" value="1"/>
</dbReference>
<feature type="compositionally biased region" description="Acidic residues" evidence="10">
    <location>
        <begin position="892"/>
        <end position="901"/>
    </location>
</feature>
<dbReference type="EMBL" id="JAEKLZ010000119">
    <property type="protein sequence ID" value="MBW8724582.1"/>
    <property type="molecule type" value="Genomic_DNA"/>
</dbReference>
<evidence type="ECO:0000259" key="11">
    <source>
        <dbReference type="PROSITE" id="PS52040"/>
    </source>
</evidence>
<evidence type="ECO:0000256" key="10">
    <source>
        <dbReference type="SAM" id="MobiDB-lite"/>
    </source>
</evidence>
<dbReference type="NCBIfam" id="NF004044">
    <property type="entry name" value="PRK05561.1"/>
    <property type="match status" value="1"/>
</dbReference>
<evidence type="ECO:0000313" key="12">
    <source>
        <dbReference type="EMBL" id="MBW8724582.1"/>
    </source>
</evidence>
<dbReference type="GO" id="GO:0034335">
    <property type="term" value="F:DNA negative supercoiling activity"/>
    <property type="evidence" value="ECO:0007669"/>
    <property type="project" value="UniProtKB-ARBA"/>
</dbReference>
<dbReference type="PANTHER" id="PTHR43493">
    <property type="entry name" value="DNA GYRASE/TOPOISOMERASE SUBUNIT A"/>
    <property type="match status" value="1"/>
</dbReference>
<dbReference type="Pfam" id="PF00521">
    <property type="entry name" value="DNA_topoisoIV"/>
    <property type="match status" value="1"/>
</dbReference>
<evidence type="ECO:0000256" key="6">
    <source>
        <dbReference type="ARBA" id="ARBA00023125"/>
    </source>
</evidence>
<feature type="compositionally biased region" description="Acidic residues" evidence="10">
    <location>
        <begin position="909"/>
        <end position="918"/>
    </location>
</feature>
<dbReference type="FunFam" id="1.10.268.10:FF:000001">
    <property type="entry name" value="DNA gyrase subunit A"/>
    <property type="match status" value="1"/>
</dbReference>
<dbReference type="EC" id="5.6.2.2" evidence="8"/>
<evidence type="ECO:0000313" key="13">
    <source>
        <dbReference type="Proteomes" id="UP000700706"/>
    </source>
</evidence>
<dbReference type="NCBIfam" id="NF004043">
    <property type="entry name" value="PRK05560.1"/>
    <property type="match status" value="1"/>
</dbReference>
<sequence length="928" mass="102097">MTERPTTPPHFDITPVTIEEEMRRSYLDYAMSVIVSRALPDVRDGLKPVHRRILFAMKEGGYDSTKPFKKSARVVGDVMGKYHPHGDSSIYEAMVRMAQDFSMRLPLIQGQGNFGSMDGDPAAAMRYTEARLAKAAEAMLDDIDKDTVDFQPNYDETQSEPTVVPSRFPNLLVNGAGGIAVGMATNIPPHNLGEVIDACLAVIADAGLTSDDLNLIVQGPDFPTGATILGRSGIRSAFATGRGSVVMRAKSSIEEIRKDREAIIFTEIPFQVNKSRLMERIAEVVNDKTVEGISELRDESDRDGVRIVVELKRDANADVVLNQLYRYTPLQTSFGVNMLALNGGRPELLNLRQIIDAFIAFREEVITRRTRFLLARARDRAHVLVGLATAVVNIDRVIELIRRAPDPQAAREELMATAWPAGEIAPLIALVDEPGRPLAEDGTYRLSELQARAILDLRLHRLTGLERDKIGDDLRAIVAEIQEYLAILASREKLLQILRDELAEIKEQFATPRKTEILDLEFEADIENLIQREDMVVTVSNGGYIKRVPLSTYRAQRRGGKGRSGMATKEEDFVSDLFVANTHTPMLFFSSRGIVYKLKVYRLPIGTPQSRGKAMVNMLPLQQGETISTVMPLPEDESTWDQLYVMFGTASGGVRRNSLADFTSINRNGKIAMKLDEGDSLIGVKVCRDDQDVLLATHTGMCIRFPVTDVRVFKGRDSTGVRGIRLGDGDRVISISILHHLDATPDERANYLRMANALRRAEGEETDGEDSQTVEERDLDPARFAELEAVEEFILTVSEEGFGKLSSAYGYRITGRGGKGIWTMEMGEKNLAVAASFPISPNQEIILVTDGGQLIRCPVSDVRIAARKTMGVRLFNVAEGEHVVSVASVPEENGEGDEGAEDGSPVEAGPEDAPEEQQDGAASGGDGA</sequence>
<evidence type="ECO:0000256" key="2">
    <source>
        <dbReference type="ARBA" id="ARBA00008263"/>
    </source>
</evidence>
<dbReference type="InterPro" id="IPR013760">
    <property type="entry name" value="Topo_IIA-like_dom_sf"/>
</dbReference>
<feature type="short sequence motif" description="GyrA-box" evidence="8">
    <location>
        <begin position="556"/>
        <end position="562"/>
    </location>
</feature>
<dbReference type="Gene3D" id="3.90.199.10">
    <property type="entry name" value="Topoisomerase II, domain 5"/>
    <property type="match status" value="1"/>
</dbReference>
<organism evidence="12 13">
    <name type="scientific">Inquilinus limosus</name>
    <dbReference type="NCBI Taxonomy" id="171674"/>
    <lineage>
        <taxon>Bacteria</taxon>
        <taxon>Pseudomonadati</taxon>
        <taxon>Pseudomonadota</taxon>
        <taxon>Alphaproteobacteria</taxon>
        <taxon>Rhodospirillales</taxon>
        <taxon>Rhodospirillaceae</taxon>
        <taxon>Inquilinus</taxon>
    </lineage>
</organism>
<reference evidence="12" key="1">
    <citation type="submission" date="2020-06" db="EMBL/GenBank/DDBJ databases">
        <title>Stable isotope informed genome-resolved metagenomics uncovers potential trophic interactions in rhizosphere soil.</title>
        <authorList>
            <person name="Starr E.P."/>
            <person name="Shi S."/>
            <person name="Blazewicz S.J."/>
            <person name="Koch B.J."/>
            <person name="Probst A.J."/>
            <person name="Hungate B.A."/>
            <person name="Pett-Ridge J."/>
            <person name="Firestone M.K."/>
            <person name="Banfield J.F."/>
        </authorList>
    </citation>
    <scope>NUCLEOTIDE SEQUENCE</scope>
    <source>
        <strain evidence="12">YM_69_17</strain>
    </source>
</reference>
<dbReference type="GO" id="GO:0005694">
    <property type="term" value="C:chromosome"/>
    <property type="evidence" value="ECO:0007669"/>
    <property type="project" value="InterPro"/>
</dbReference>
<dbReference type="InterPro" id="IPR002205">
    <property type="entry name" value="Topo_IIA_dom_A"/>
</dbReference>
<evidence type="ECO:0000256" key="1">
    <source>
        <dbReference type="ARBA" id="ARBA00000185"/>
    </source>
</evidence>
<dbReference type="GO" id="GO:0003677">
    <property type="term" value="F:DNA binding"/>
    <property type="evidence" value="ECO:0007669"/>
    <property type="project" value="UniProtKB-UniRule"/>
</dbReference>
<evidence type="ECO:0000256" key="7">
    <source>
        <dbReference type="ARBA" id="ARBA00023235"/>
    </source>
</evidence>
<dbReference type="GO" id="GO:0006265">
    <property type="term" value="P:DNA topological change"/>
    <property type="evidence" value="ECO:0007669"/>
    <property type="project" value="UniProtKB-UniRule"/>
</dbReference>
<dbReference type="GO" id="GO:0009330">
    <property type="term" value="C:DNA topoisomerase type II (double strand cut, ATP-hydrolyzing) complex"/>
    <property type="evidence" value="ECO:0007669"/>
    <property type="project" value="TreeGrafter"/>
</dbReference>
<feature type="active site" description="O-(5'-phospho-DNA)-tyrosine intermediate" evidence="8 9">
    <location>
        <position position="127"/>
    </location>
</feature>
<evidence type="ECO:0000256" key="8">
    <source>
        <dbReference type="HAMAP-Rule" id="MF_01897"/>
    </source>
</evidence>
<evidence type="ECO:0000256" key="3">
    <source>
        <dbReference type="ARBA" id="ARBA00022741"/>
    </source>
</evidence>
<comment type="miscellaneous">
    <text evidence="8">Few gyrases are as efficient as E.coli at forming negative supercoils. Not all organisms have 2 type II topoisomerases; in organisms with a single type II topoisomerase this enzyme also has to decatenate newly replicated chromosomes.</text>
</comment>
<dbReference type="Gene3D" id="2.120.10.90">
    <property type="entry name" value="DNA gyrase/topoisomerase IV, subunit A, C-terminal"/>
    <property type="match status" value="1"/>
</dbReference>
<dbReference type="Gene3D" id="1.10.268.10">
    <property type="entry name" value="Topoisomerase, domain 3"/>
    <property type="match status" value="1"/>
</dbReference>
<dbReference type="PROSITE" id="PS52040">
    <property type="entry name" value="TOPO_IIA"/>
    <property type="match status" value="1"/>
</dbReference>
<dbReference type="SUPFAM" id="SSF101904">
    <property type="entry name" value="GyrA/ParC C-terminal domain-like"/>
    <property type="match status" value="1"/>
</dbReference>
<keyword evidence="6 8" id="KW-0238">DNA-binding</keyword>
<dbReference type="InterPro" id="IPR050220">
    <property type="entry name" value="Type_II_DNA_Topoisomerases"/>
</dbReference>
<dbReference type="InterPro" id="IPR006691">
    <property type="entry name" value="GyrA/parC_rep"/>
</dbReference>
<dbReference type="CDD" id="cd00187">
    <property type="entry name" value="TOP4c"/>
    <property type="match status" value="1"/>
</dbReference>
<evidence type="ECO:0000256" key="4">
    <source>
        <dbReference type="ARBA" id="ARBA00022840"/>
    </source>
</evidence>
<comment type="function">
    <text evidence="8">A type II topoisomerase that negatively supercoils closed circular double-stranded (ds) DNA in an ATP-dependent manner to modulate DNA topology and maintain chromosomes in an underwound state. Negative supercoiling favors strand separation, and DNA replication, transcription, recombination and repair, all of which involve strand separation. Also able to catalyze the interconversion of other topological isomers of dsDNA rings, including catenanes and knotted rings. Type II topoisomerases break and join 2 DNA strands simultaneously in an ATP-dependent manner.</text>
</comment>
<dbReference type="GO" id="GO:0005737">
    <property type="term" value="C:cytoplasm"/>
    <property type="evidence" value="ECO:0007669"/>
    <property type="project" value="UniProtKB-SubCell"/>
</dbReference>
<feature type="domain" description="Topo IIA-type catalytic" evidence="11">
    <location>
        <begin position="39"/>
        <end position="535"/>
    </location>
</feature>
<proteinExistence type="inferred from homology"/>
<evidence type="ECO:0000256" key="9">
    <source>
        <dbReference type="PROSITE-ProRule" id="PRU01384"/>
    </source>
</evidence>
<gene>
    <name evidence="8 12" type="primary">gyrA</name>
    <name evidence="12" type="ORF">JF625_05425</name>
</gene>
<protein>
    <recommendedName>
        <fullName evidence="8">DNA gyrase subunit A</fullName>
        <ecNumber evidence="8">5.6.2.2</ecNumber>
    </recommendedName>
</protein>